<feature type="chain" id="PRO_5031202672" description="PSI-F" evidence="1">
    <location>
        <begin position="28"/>
        <end position="193"/>
    </location>
</feature>
<proteinExistence type="predicted"/>
<organism evidence="2">
    <name type="scientific">Trieres chinensis</name>
    <name type="common">Marine centric diatom</name>
    <name type="synonym">Odontella sinensis</name>
    <dbReference type="NCBI Taxonomy" id="1514140"/>
    <lineage>
        <taxon>Eukaryota</taxon>
        <taxon>Sar</taxon>
        <taxon>Stramenopiles</taxon>
        <taxon>Ochrophyta</taxon>
        <taxon>Bacillariophyta</taxon>
        <taxon>Mediophyceae</taxon>
        <taxon>Biddulphiophycidae</taxon>
        <taxon>Eupodiscales</taxon>
        <taxon>Parodontellaceae</taxon>
        <taxon>Trieres</taxon>
    </lineage>
</organism>
<feature type="signal peptide" evidence="1">
    <location>
        <begin position="1"/>
        <end position="27"/>
    </location>
</feature>
<reference evidence="2" key="1">
    <citation type="submission" date="2021-01" db="EMBL/GenBank/DDBJ databases">
        <authorList>
            <person name="Corre E."/>
            <person name="Pelletier E."/>
            <person name="Niang G."/>
            <person name="Scheremetjew M."/>
            <person name="Finn R."/>
            <person name="Kale V."/>
            <person name="Holt S."/>
            <person name="Cochrane G."/>
            <person name="Meng A."/>
            <person name="Brown T."/>
            <person name="Cohen L."/>
        </authorList>
    </citation>
    <scope>NUCLEOTIDE SEQUENCE</scope>
    <source>
        <strain evidence="2">Grunow 1884</strain>
    </source>
</reference>
<dbReference type="EMBL" id="HBGO01010191">
    <property type="protein sequence ID" value="CAD9330500.1"/>
    <property type="molecule type" value="Transcribed_RNA"/>
</dbReference>
<evidence type="ECO:0000313" key="2">
    <source>
        <dbReference type="EMBL" id="CAD9330500.1"/>
    </source>
</evidence>
<name>A0A7S1Z753_TRICV</name>
<protein>
    <recommendedName>
        <fullName evidence="3">PSI-F</fullName>
    </recommendedName>
</protein>
<accession>A0A7S1Z753</accession>
<sequence>MARVAPSPAALAALAALLLTYLCPASAFVPLPASSAPLGSTALRAASKLTPPKFDKTAQKWEATCVEEGYGPLGSLLRFGPVPFLKRVSDSDAYEQAVLKYQAAERCDRMEAQGNMDAYFENPGDWTLQKMEEKKGGYKRDYTKIDAKKVALTLTWAVFVTSILVSIGNDVVSGSYCVENPQAPFCRVFFGTG</sequence>
<evidence type="ECO:0008006" key="3">
    <source>
        <dbReference type="Google" id="ProtNLM"/>
    </source>
</evidence>
<keyword evidence="1" id="KW-0732">Signal</keyword>
<gene>
    <name evidence="2" type="ORF">OSIN01602_LOCUS5655</name>
</gene>
<dbReference type="AlphaFoldDB" id="A0A7S1Z753"/>
<evidence type="ECO:0000256" key="1">
    <source>
        <dbReference type="SAM" id="SignalP"/>
    </source>
</evidence>